<name>I2PWY4_9BACT</name>
<dbReference type="Pfam" id="PF01578">
    <property type="entry name" value="Cytochrom_C_asm"/>
    <property type="match status" value="1"/>
</dbReference>
<comment type="similarity">
    <text evidence="1">Belongs to the CcmF/CycK/Ccl1/NrfE/CcsA family.</text>
</comment>
<feature type="transmembrane region" description="Helical" evidence="3">
    <location>
        <begin position="276"/>
        <end position="293"/>
    </location>
</feature>
<sequence length="636" mass="68570">MYLAAHLALLLAMLVSLLAAGLACMEAWNGQGRQLEWLHRGQLLATLLMTCAAGVLFVALLSRDFSLAYVADYSDSSLPLFYTITAFWAGQAGSLLFWALIMALAGALFCRTARYAALAPATKVLFWLFFMTYQAFFLVLLTGPNNPFTVLPTPPADGKGLNPLLRNVGMIFHPPLLFLGYAGFAIPACLALAATVSGERGAWLEAARNWIVGSWVFLTAGILLGGWWSYMELGWGGYWAWDPVENASLIPWFSATALVHTALVERRFGALGRTNVFLACLTAILCLFATYLVRSGVVESLHAFGDGGVGTPLLFGVLFALGLTLLSLAAWPRGGKEQLSGLLTRQGMLVVSVWILMALGFVVLLGTIWPVISQLWEVSPQGMQPGFYNTVCLPLFTLLTLVLAVAPWLGWKGGPVRRDVPAALVAFWLALLVIGAVQGIRPLLAVAGIAAAGAVVISTVLLAVNAPRAVKRRRFWASHGAHLGLALIVAGVAVSGPFQRTSEKVLQPGESFTFGGYSFTYKGLRIEDGPGSEIIKTEEAQVAVSRNGKPVGMLTPQRLTYRNYDHPHTEVSTLPSLGNELYATVHDLEGERLTPLKISINPMVNWLWIGSVVVCLLPLLAIRLKPGRTGQKEGAN</sequence>
<dbReference type="GO" id="GO:0015232">
    <property type="term" value="F:heme transmembrane transporter activity"/>
    <property type="evidence" value="ECO:0007669"/>
    <property type="project" value="InterPro"/>
</dbReference>
<dbReference type="EMBL" id="JH600068">
    <property type="protein sequence ID" value="EIG52040.1"/>
    <property type="molecule type" value="Genomic_DNA"/>
</dbReference>
<feature type="transmembrane region" description="Helical" evidence="3">
    <location>
        <begin position="176"/>
        <end position="198"/>
    </location>
</feature>
<feature type="transmembrane region" description="Helical" evidence="3">
    <location>
        <begin position="210"/>
        <end position="228"/>
    </location>
</feature>
<evidence type="ECO:0000256" key="2">
    <source>
        <dbReference type="ARBA" id="ARBA00022748"/>
    </source>
</evidence>
<dbReference type="eggNOG" id="COG1138">
    <property type="taxonomic scope" value="Bacteria"/>
</dbReference>
<protein>
    <submittedName>
        <fullName evidence="6">Cytochrome c biogenesis factor</fullName>
    </submittedName>
</protein>
<dbReference type="GO" id="GO:0016020">
    <property type="term" value="C:membrane"/>
    <property type="evidence" value="ECO:0007669"/>
    <property type="project" value="InterPro"/>
</dbReference>
<keyword evidence="2" id="KW-0201">Cytochrome c-type biogenesis</keyword>
<feature type="transmembrane region" description="Helical" evidence="3">
    <location>
        <begin position="603"/>
        <end position="622"/>
    </location>
</feature>
<evidence type="ECO:0000256" key="3">
    <source>
        <dbReference type="SAM" id="Phobius"/>
    </source>
</evidence>
<feature type="transmembrane region" description="Helical" evidence="3">
    <location>
        <begin position="124"/>
        <end position="143"/>
    </location>
</feature>
<evidence type="ECO:0000313" key="6">
    <source>
        <dbReference type="EMBL" id="EIG52040.1"/>
    </source>
</evidence>
<gene>
    <name evidence="6" type="ORF">DesU5LDRAFT_0325</name>
</gene>
<evidence type="ECO:0000259" key="5">
    <source>
        <dbReference type="Pfam" id="PF16327"/>
    </source>
</evidence>
<dbReference type="HOGENOM" id="CLU_015041_3_0_7"/>
<dbReference type="GO" id="GO:0020037">
    <property type="term" value="F:heme binding"/>
    <property type="evidence" value="ECO:0007669"/>
    <property type="project" value="InterPro"/>
</dbReference>
<dbReference type="InterPro" id="IPR032523">
    <property type="entry name" value="CcmF_C"/>
</dbReference>
<feature type="domain" description="Cytochrome c-type biogenesis protein CcmF C-terminal" evidence="5">
    <location>
        <begin position="336"/>
        <end position="621"/>
    </location>
</feature>
<organism evidence="6">
    <name type="scientific">Desulfovibrio sp. U5L</name>
    <dbReference type="NCBI Taxonomy" id="596152"/>
    <lineage>
        <taxon>Bacteria</taxon>
        <taxon>Pseudomonadati</taxon>
        <taxon>Thermodesulfobacteriota</taxon>
        <taxon>Desulfovibrionia</taxon>
        <taxon>Desulfovibrionales</taxon>
        <taxon>Desulfovibrionaceae</taxon>
        <taxon>Desulfovibrio</taxon>
    </lineage>
</organism>
<feature type="transmembrane region" description="Helical" evidence="3">
    <location>
        <begin position="476"/>
        <end position="498"/>
    </location>
</feature>
<feature type="domain" description="Cytochrome c assembly protein" evidence="4">
    <location>
        <begin position="88"/>
        <end position="295"/>
    </location>
</feature>
<feature type="transmembrane region" description="Helical" evidence="3">
    <location>
        <begin position="443"/>
        <end position="464"/>
    </location>
</feature>
<feature type="transmembrane region" description="Helical" evidence="3">
    <location>
        <begin position="387"/>
        <end position="408"/>
    </location>
</feature>
<feature type="transmembrane region" description="Helical" evidence="3">
    <location>
        <begin position="351"/>
        <end position="372"/>
    </location>
</feature>
<feature type="transmembrane region" description="Helical" evidence="3">
    <location>
        <begin position="248"/>
        <end position="264"/>
    </location>
</feature>
<dbReference type="STRING" id="596152.DesU5LDRAFT_0325"/>
<dbReference type="PANTHER" id="PTHR43653">
    <property type="entry name" value="CYTOCHROME C ASSEMBLY PROTEIN-RELATED"/>
    <property type="match status" value="1"/>
</dbReference>
<feature type="transmembrane region" description="Helical" evidence="3">
    <location>
        <begin position="43"/>
        <end position="61"/>
    </location>
</feature>
<keyword evidence="3" id="KW-0472">Membrane</keyword>
<feature type="transmembrane region" description="Helical" evidence="3">
    <location>
        <begin position="420"/>
        <end position="437"/>
    </location>
</feature>
<dbReference type="InterPro" id="IPR003567">
    <property type="entry name" value="Cyt_c_biogenesis"/>
</dbReference>
<proteinExistence type="inferred from homology"/>
<reference evidence="6" key="1">
    <citation type="submission" date="2011-11" db="EMBL/GenBank/DDBJ databases">
        <title>Improved High-Quality Draft sequence of Desulfovibrio sp. U5L.</title>
        <authorList>
            <consortium name="US DOE Joint Genome Institute"/>
            <person name="Lucas S."/>
            <person name="Han J."/>
            <person name="Lapidus A."/>
            <person name="Cheng J.-F."/>
            <person name="Goodwin L."/>
            <person name="Pitluck S."/>
            <person name="Peters L."/>
            <person name="Ovchinnikova G."/>
            <person name="Held B."/>
            <person name="Detter J.C."/>
            <person name="Han C."/>
            <person name="Tapia R."/>
            <person name="Land M."/>
            <person name="Hauser L."/>
            <person name="Kyrpides N."/>
            <person name="Ivanova N."/>
            <person name="Pagani I."/>
            <person name="Gabster J."/>
            <person name="Walker C."/>
            <person name="Stolyar S."/>
            <person name="Stahl D."/>
            <person name="Arkin A."/>
            <person name="Dehal P."/>
            <person name="Hazen T."/>
            <person name="Woyke T."/>
        </authorList>
    </citation>
    <scope>NUCLEOTIDE SEQUENCE [LARGE SCALE GENOMIC DNA]</scope>
    <source>
        <strain evidence="6">U5L</strain>
    </source>
</reference>
<dbReference type="AlphaFoldDB" id="I2PWY4"/>
<feature type="transmembrane region" description="Helical" evidence="3">
    <location>
        <begin position="313"/>
        <end position="331"/>
    </location>
</feature>
<evidence type="ECO:0000256" key="1">
    <source>
        <dbReference type="ARBA" id="ARBA00009186"/>
    </source>
</evidence>
<dbReference type="OrthoDB" id="9761451at2"/>
<dbReference type="PANTHER" id="PTHR43653:SF1">
    <property type="entry name" value="CYTOCHROME C-TYPE BIOGENESIS PROTEIN CCMF"/>
    <property type="match status" value="1"/>
</dbReference>
<dbReference type="Pfam" id="PF16327">
    <property type="entry name" value="CcmF_C"/>
    <property type="match status" value="1"/>
</dbReference>
<dbReference type="GO" id="GO:0017004">
    <property type="term" value="P:cytochrome complex assembly"/>
    <property type="evidence" value="ECO:0007669"/>
    <property type="project" value="UniProtKB-KW"/>
</dbReference>
<dbReference type="InterPro" id="IPR002541">
    <property type="entry name" value="Cyt_c_assembly"/>
</dbReference>
<keyword evidence="3" id="KW-0812">Transmembrane</keyword>
<keyword evidence="3" id="KW-1133">Transmembrane helix</keyword>
<accession>I2PWY4</accession>
<evidence type="ECO:0000259" key="4">
    <source>
        <dbReference type="Pfam" id="PF01578"/>
    </source>
</evidence>
<dbReference type="PRINTS" id="PR01410">
    <property type="entry name" value="CCBIOGENESIS"/>
</dbReference>